<comment type="caution">
    <text evidence="11">The sequence shown here is derived from an EMBL/GenBank/DDBJ whole genome shotgun (WGS) entry which is preliminary data.</text>
</comment>
<sequence length="498" mass="56700">MVSSLKYLLSMSWTQWAICGVVAYLVIYASQAVYNLFISPLANLPGPKFAAISNAWYCYQWTSGKYVWRIEEAHRKYGPVVRIGPSEVSFATPQSFNGDQTFIKSRFYAVPQPEAGIVAERNVEKHRDTRRLLSHGFSLKSLKEQEETLEESLNLLVQQLRHVGDDGQRALSVKNWFQWMVFDIIGELAFGESFGALKSGKSHFWIDTIHDAGAMVGWFEVGRRFPLMWPLILFMLPTGMKSRFDRFLEYSRIMTRKRAQRKDHLPHADFFSNLLSSKAKERDNEEWLLANANVMVIAGSDTTSTALTAITYYLSLDQDKLRALQDEIRGTFESAQMIKADAVAGLPYLNAVIEEGLRLFPPTPFGLPRESPGSMVDGVWIPKGTVVHTSSWTTTHDERYFTNPRSFIPERWLPALHPRLDATYCGDDHNAAKPFSLGPRGCLGISLATLELRKVIARLAWEFDWTLASDNSFEFEKEADFEGFWKVPDPLVKFKPRA</sequence>
<evidence type="ECO:0000256" key="3">
    <source>
        <dbReference type="ARBA" id="ARBA00022617"/>
    </source>
</evidence>
<evidence type="ECO:0000256" key="8">
    <source>
        <dbReference type="PIRSR" id="PIRSR602401-1"/>
    </source>
</evidence>
<dbReference type="InterPro" id="IPR036396">
    <property type="entry name" value="Cyt_P450_sf"/>
</dbReference>
<keyword evidence="10" id="KW-0472">Membrane</keyword>
<dbReference type="PRINTS" id="PR00463">
    <property type="entry name" value="EP450I"/>
</dbReference>
<accession>A0A101MCW3</accession>
<evidence type="ECO:0000256" key="2">
    <source>
        <dbReference type="ARBA" id="ARBA00010617"/>
    </source>
</evidence>
<dbReference type="PANTHER" id="PTHR24305">
    <property type="entry name" value="CYTOCHROME P450"/>
    <property type="match status" value="1"/>
</dbReference>
<dbReference type="SUPFAM" id="SSF48264">
    <property type="entry name" value="Cytochrome P450"/>
    <property type="match status" value="1"/>
</dbReference>
<evidence type="ECO:0008006" key="13">
    <source>
        <dbReference type="Google" id="ProtNLM"/>
    </source>
</evidence>
<keyword evidence="12" id="KW-1185">Reference proteome</keyword>
<keyword evidence="5 9" id="KW-0560">Oxidoreductase</keyword>
<dbReference type="PROSITE" id="PS00086">
    <property type="entry name" value="CYTOCHROME_P450"/>
    <property type="match status" value="1"/>
</dbReference>
<keyword evidence="3 8" id="KW-0349">Heme</keyword>
<dbReference type="Gene3D" id="1.10.630.10">
    <property type="entry name" value="Cytochrome P450"/>
    <property type="match status" value="1"/>
</dbReference>
<gene>
    <name evidence="11" type="ORF">ACN42_g8918</name>
</gene>
<dbReference type="GO" id="GO:0016705">
    <property type="term" value="F:oxidoreductase activity, acting on paired donors, with incorporation or reduction of molecular oxygen"/>
    <property type="evidence" value="ECO:0007669"/>
    <property type="project" value="InterPro"/>
</dbReference>
<name>A0A101MCW3_PENFR</name>
<dbReference type="PRINTS" id="PR00385">
    <property type="entry name" value="P450"/>
</dbReference>
<keyword evidence="10" id="KW-1133">Transmembrane helix</keyword>
<evidence type="ECO:0000256" key="5">
    <source>
        <dbReference type="ARBA" id="ARBA00023002"/>
    </source>
</evidence>
<evidence type="ECO:0000313" key="12">
    <source>
        <dbReference type="Proteomes" id="UP000055045"/>
    </source>
</evidence>
<feature type="binding site" description="axial binding residue" evidence="8">
    <location>
        <position position="442"/>
    </location>
    <ligand>
        <name>heme</name>
        <dbReference type="ChEBI" id="CHEBI:30413"/>
    </ligand>
    <ligandPart>
        <name>Fe</name>
        <dbReference type="ChEBI" id="CHEBI:18248"/>
    </ligandPart>
</feature>
<evidence type="ECO:0000256" key="9">
    <source>
        <dbReference type="RuleBase" id="RU000461"/>
    </source>
</evidence>
<comment type="cofactor">
    <cofactor evidence="1 8">
        <name>heme</name>
        <dbReference type="ChEBI" id="CHEBI:30413"/>
    </cofactor>
</comment>
<protein>
    <recommendedName>
        <fullName evidence="13">Cytochrome P450 monooxygenase</fullName>
    </recommendedName>
</protein>
<dbReference type="STRING" id="48697.A0A101MCW3"/>
<dbReference type="InterPro" id="IPR017972">
    <property type="entry name" value="Cyt_P450_CS"/>
</dbReference>
<evidence type="ECO:0000256" key="6">
    <source>
        <dbReference type="ARBA" id="ARBA00023004"/>
    </source>
</evidence>
<evidence type="ECO:0000256" key="1">
    <source>
        <dbReference type="ARBA" id="ARBA00001971"/>
    </source>
</evidence>
<dbReference type="CDD" id="cd11058">
    <property type="entry name" value="CYP60B-like"/>
    <property type="match status" value="1"/>
</dbReference>
<organism evidence="11 12">
    <name type="scientific">Penicillium freii</name>
    <dbReference type="NCBI Taxonomy" id="48697"/>
    <lineage>
        <taxon>Eukaryota</taxon>
        <taxon>Fungi</taxon>
        <taxon>Dikarya</taxon>
        <taxon>Ascomycota</taxon>
        <taxon>Pezizomycotina</taxon>
        <taxon>Eurotiomycetes</taxon>
        <taxon>Eurotiomycetidae</taxon>
        <taxon>Eurotiales</taxon>
        <taxon>Aspergillaceae</taxon>
        <taxon>Penicillium</taxon>
    </lineage>
</organism>
<keyword evidence="7 9" id="KW-0503">Monooxygenase</keyword>
<dbReference type="InterPro" id="IPR002401">
    <property type="entry name" value="Cyt_P450_E_grp-I"/>
</dbReference>
<dbReference type="AlphaFoldDB" id="A0A101MCW3"/>
<evidence type="ECO:0000256" key="4">
    <source>
        <dbReference type="ARBA" id="ARBA00022723"/>
    </source>
</evidence>
<dbReference type="GO" id="GO:0004497">
    <property type="term" value="F:monooxygenase activity"/>
    <property type="evidence" value="ECO:0007669"/>
    <property type="project" value="UniProtKB-KW"/>
</dbReference>
<dbReference type="PANTHER" id="PTHR24305:SF210">
    <property type="entry name" value="CYTOCHROME P450 MONOOXYGENASE ASQL-RELATED"/>
    <property type="match status" value="1"/>
</dbReference>
<comment type="similarity">
    <text evidence="2 9">Belongs to the cytochrome P450 family.</text>
</comment>
<dbReference type="EMBL" id="LLXE01000297">
    <property type="protein sequence ID" value="KUM58249.1"/>
    <property type="molecule type" value="Genomic_DNA"/>
</dbReference>
<dbReference type="Pfam" id="PF00067">
    <property type="entry name" value="p450"/>
    <property type="match status" value="1"/>
</dbReference>
<feature type="transmembrane region" description="Helical" evidence="10">
    <location>
        <begin position="7"/>
        <end position="29"/>
    </location>
</feature>
<keyword evidence="10" id="KW-0812">Transmembrane</keyword>
<dbReference type="GO" id="GO:0020037">
    <property type="term" value="F:heme binding"/>
    <property type="evidence" value="ECO:0007669"/>
    <property type="project" value="InterPro"/>
</dbReference>
<dbReference type="InterPro" id="IPR001128">
    <property type="entry name" value="Cyt_P450"/>
</dbReference>
<dbReference type="Proteomes" id="UP000055045">
    <property type="component" value="Unassembled WGS sequence"/>
</dbReference>
<dbReference type="GO" id="GO:0043386">
    <property type="term" value="P:mycotoxin biosynthetic process"/>
    <property type="evidence" value="ECO:0007669"/>
    <property type="project" value="UniProtKB-ARBA"/>
</dbReference>
<keyword evidence="4 8" id="KW-0479">Metal-binding</keyword>
<dbReference type="InterPro" id="IPR050121">
    <property type="entry name" value="Cytochrome_P450_monoxygenase"/>
</dbReference>
<reference evidence="11 12" key="1">
    <citation type="submission" date="2015-10" db="EMBL/GenBank/DDBJ databases">
        <title>Genome sequencing of Penicillium freii.</title>
        <authorList>
            <person name="Nguyen H.D."/>
            <person name="Visagie C.M."/>
            <person name="Seifert K.A."/>
        </authorList>
    </citation>
    <scope>NUCLEOTIDE SEQUENCE [LARGE SCALE GENOMIC DNA]</scope>
    <source>
        <strain evidence="11 12">DAOM 242723</strain>
    </source>
</reference>
<evidence type="ECO:0000313" key="11">
    <source>
        <dbReference type="EMBL" id="KUM58249.1"/>
    </source>
</evidence>
<proteinExistence type="inferred from homology"/>
<evidence type="ECO:0000256" key="7">
    <source>
        <dbReference type="ARBA" id="ARBA00023033"/>
    </source>
</evidence>
<dbReference type="GO" id="GO:0005506">
    <property type="term" value="F:iron ion binding"/>
    <property type="evidence" value="ECO:0007669"/>
    <property type="project" value="InterPro"/>
</dbReference>
<keyword evidence="6 8" id="KW-0408">Iron</keyword>
<evidence type="ECO:0000256" key="10">
    <source>
        <dbReference type="SAM" id="Phobius"/>
    </source>
</evidence>